<dbReference type="Gene3D" id="2.40.160.20">
    <property type="match status" value="1"/>
</dbReference>
<gene>
    <name evidence="4" type="ordered locus">M5M_12195</name>
</gene>
<evidence type="ECO:0000313" key="5">
    <source>
        <dbReference type="Proteomes" id="UP000000466"/>
    </source>
</evidence>
<feature type="domain" description="Outer membrane protein beta-barrel" evidence="3">
    <location>
        <begin position="36"/>
        <end position="213"/>
    </location>
</feature>
<dbReference type="RefSeq" id="WP_015047763.1">
    <property type="nucleotide sequence ID" value="NC_018868.3"/>
</dbReference>
<name>K4KKB6_SIMAS</name>
<reference evidence="4 5" key="1">
    <citation type="journal article" date="2013" name="Genome Announc.">
        <title>Complete genome sequence of Simiduia agarivorans SA1(T), a marine bacterium able to degrade a variety of polysaccharides.</title>
        <authorList>
            <person name="Lin S.Y."/>
            <person name="Shieh W.Y."/>
            <person name="Chen J.S."/>
            <person name="Tang S.L."/>
        </authorList>
    </citation>
    <scope>NUCLEOTIDE SEQUENCE [LARGE SCALE GENOMIC DNA]</scope>
    <source>
        <strain evidence="5">DSM 21679 / JCM 13881 / BCRC 17597 / SA1</strain>
    </source>
</reference>
<evidence type="ECO:0000256" key="2">
    <source>
        <dbReference type="SAM" id="SignalP"/>
    </source>
</evidence>
<dbReference type="Proteomes" id="UP000000466">
    <property type="component" value="Chromosome"/>
</dbReference>
<dbReference type="EMBL" id="CP003746">
    <property type="protein sequence ID" value="AFU99599.1"/>
    <property type="molecule type" value="Genomic_DNA"/>
</dbReference>
<dbReference type="KEGG" id="saga:M5M_12195"/>
<dbReference type="InterPro" id="IPR027385">
    <property type="entry name" value="Beta-barrel_OMP"/>
</dbReference>
<dbReference type="STRING" id="1117647.M5M_12195"/>
<dbReference type="OrthoDB" id="9150045at2"/>
<organism evidence="4 5">
    <name type="scientific">Simiduia agarivorans (strain DSM 21679 / JCM 13881 / BCRC 17597 / SA1)</name>
    <dbReference type="NCBI Taxonomy" id="1117647"/>
    <lineage>
        <taxon>Bacteria</taxon>
        <taxon>Pseudomonadati</taxon>
        <taxon>Pseudomonadota</taxon>
        <taxon>Gammaproteobacteria</taxon>
        <taxon>Cellvibrionales</taxon>
        <taxon>Cellvibrionaceae</taxon>
        <taxon>Simiduia</taxon>
    </lineage>
</organism>
<evidence type="ECO:0000256" key="1">
    <source>
        <dbReference type="ARBA" id="ARBA00022729"/>
    </source>
</evidence>
<dbReference type="AlphaFoldDB" id="K4KKB6"/>
<feature type="chain" id="PRO_5003880719" description="Outer membrane protein beta-barrel domain-containing protein" evidence="2">
    <location>
        <begin position="23"/>
        <end position="216"/>
    </location>
</feature>
<proteinExistence type="predicted"/>
<dbReference type="InterPro" id="IPR030820">
    <property type="entry name" value="OMP_myx_plus_Proteobacteria"/>
</dbReference>
<accession>K4KKB6</accession>
<evidence type="ECO:0000259" key="3">
    <source>
        <dbReference type="Pfam" id="PF13505"/>
    </source>
</evidence>
<dbReference type="Pfam" id="PF13505">
    <property type="entry name" value="OMP_b-brl"/>
    <property type="match status" value="1"/>
</dbReference>
<evidence type="ECO:0000313" key="4">
    <source>
        <dbReference type="EMBL" id="AFU99599.1"/>
    </source>
</evidence>
<keyword evidence="5" id="KW-1185">Reference proteome</keyword>
<dbReference type="eggNOG" id="COG3637">
    <property type="taxonomic scope" value="Bacteria"/>
</dbReference>
<dbReference type="SUPFAM" id="SSF56925">
    <property type="entry name" value="OMPA-like"/>
    <property type="match status" value="1"/>
</dbReference>
<keyword evidence="1 2" id="KW-0732">Signal</keyword>
<feature type="signal peptide" evidence="2">
    <location>
        <begin position="1"/>
        <end position="22"/>
    </location>
</feature>
<dbReference type="NCBIfam" id="TIGR04565">
    <property type="entry name" value="OMP_myx_plus"/>
    <property type="match status" value="1"/>
</dbReference>
<dbReference type="InterPro" id="IPR011250">
    <property type="entry name" value="OMP/PagP_B-barrel"/>
</dbReference>
<dbReference type="HOGENOM" id="CLU_104558_0_0_6"/>
<protein>
    <recommendedName>
        <fullName evidence="3">Outer membrane protein beta-barrel domain-containing protein</fullName>
    </recommendedName>
</protein>
<sequence>MESWIQRVLLSALIGLPMAAAAQDQSNTESVLDKIVTPDMERRHIEEDQLDTEDFEIGVFYGYMSIEDFAGSWGPGLRAAYHISEDFFLEGNYGQHTAGLSSAEIGGGLPSLTDEQRQYTYYNLNLGYNLFPGEVFISDDWAFNSTFYIVGGAGNTTFAENQHFTYSFGAGFKIYFTDWINLHIDARNHVFERELLGYNKKWVNNMQANVGLAIFF</sequence>